<dbReference type="InterPro" id="IPR050833">
    <property type="entry name" value="Poly_Biosynth_Transport"/>
</dbReference>
<feature type="transmembrane region" description="Helical" evidence="6">
    <location>
        <begin position="325"/>
        <end position="344"/>
    </location>
</feature>
<dbReference type="RefSeq" id="WP_053951078.1">
    <property type="nucleotide sequence ID" value="NZ_CP010552.1"/>
</dbReference>
<name>A0A0M4P8A6_9GAMM</name>
<sequence>MIESIKKTTLYLFQTAISSIFGLVLLMFTTHYLTPDELGQFALIQVWIIFSTSLANFGLKGGYERTFFAYEKTDKSAQLLHSALLFVAVNLIIIFGFLWIFESDIEQLISSDLSQSHLLLWIFLGIALSELSEYYLIFLKNTGLANRYVQFTLIRTIANFIVVIVLLHFAQLKVLSLAYGMLISNILLLLMLVYYQESHFSFNKKLLREMLKISLPLTPRIFLGVLSSKLDKIMLGAVGSTALVGVYHIGQSIALVVFQVMVALDKVFKPEFHRKLFANKHQNNSSEINDYILPFFYLSIFVALLFGLFSADILTIFFSDKYVNLSEVVIILSINYAVIFFGIITGSQLIQAKKALIIVYLALFSLIIGIILNAIFISYWGIFGAAWAVTITTAISTIMGFLFAQKYIKIYWDLKSIFIAYAVYLFSMVFSLLNEMDVVNTNGYLLLFSKIFLVFMYIYVSSLNTANRRILLKFFKKN</sequence>
<proteinExistence type="predicted"/>
<dbReference type="Pfam" id="PF01943">
    <property type="entry name" value="Polysacc_synt"/>
    <property type="match status" value="1"/>
</dbReference>
<feature type="transmembrane region" description="Helical" evidence="6">
    <location>
        <begin position="416"/>
        <end position="433"/>
    </location>
</feature>
<evidence type="ECO:0000313" key="8">
    <source>
        <dbReference type="Proteomes" id="UP000058020"/>
    </source>
</evidence>
<feature type="transmembrane region" description="Helical" evidence="6">
    <location>
        <begin position="295"/>
        <end position="319"/>
    </location>
</feature>
<dbReference type="KEGG" id="tho:SP60_02155"/>
<dbReference type="OrthoDB" id="5906224at2"/>
<dbReference type="EMBL" id="CP010552">
    <property type="protein sequence ID" value="ALE52147.1"/>
    <property type="molecule type" value="Genomic_DNA"/>
</dbReference>
<keyword evidence="2" id="KW-1003">Cell membrane</keyword>
<evidence type="ECO:0000256" key="5">
    <source>
        <dbReference type="ARBA" id="ARBA00023136"/>
    </source>
</evidence>
<feature type="transmembrane region" description="Helical" evidence="6">
    <location>
        <begin position="385"/>
        <end position="404"/>
    </location>
</feature>
<evidence type="ECO:0000256" key="3">
    <source>
        <dbReference type="ARBA" id="ARBA00022692"/>
    </source>
</evidence>
<evidence type="ECO:0000256" key="6">
    <source>
        <dbReference type="SAM" id="Phobius"/>
    </source>
</evidence>
<comment type="subcellular location">
    <subcellularLocation>
        <location evidence="1">Cell membrane</location>
        <topology evidence="1">Multi-pass membrane protein</topology>
    </subcellularLocation>
</comment>
<keyword evidence="4 6" id="KW-1133">Transmembrane helix</keyword>
<keyword evidence="5 6" id="KW-0472">Membrane</keyword>
<dbReference type="InterPro" id="IPR002797">
    <property type="entry name" value="Polysacc_synth"/>
</dbReference>
<feature type="transmembrane region" description="Helical" evidence="6">
    <location>
        <begin position="39"/>
        <end position="59"/>
    </location>
</feature>
<dbReference type="AlphaFoldDB" id="A0A0M4P8A6"/>
<organism evidence="7 8">
    <name type="scientific">Candidatus Thioglobus autotrophicus</name>
    <dbReference type="NCBI Taxonomy" id="1705394"/>
    <lineage>
        <taxon>Bacteria</taxon>
        <taxon>Pseudomonadati</taxon>
        <taxon>Pseudomonadota</taxon>
        <taxon>Gammaproteobacteria</taxon>
        <taxon>Candidatus Pseudothioglobaceae</taxon>
        <taxon>Candidatus Thioglobus</taxon>
    </lineage>
</organism>
<reference evidence="7 8" key="1">
    <citation type="journal article" date="2015" name="Genome Announc.">
        <title>Genome Sequence of 'Candidatus Thioglobus autotrophica' Strain EF1, a Chemoautotroph from the SUP05 Clade of Marine Gammaproteobacteria.</title>
        <authorList>
            <person name="Shah V."/>
            <person name="Morris R.M."/>
        </authorList>
    </citation>
    <scope>NUCLEOTIDE SEQUENCE [LARGE SCALE GENOMIC DNA]</scope>
    <source>
        <strain evidence="7 8">EF1</strain>
    </source>
</reference>
<evidence type="ECO:0000256" key="2">
    <source>
        <dbReference type="ARBA" id="ARBA00022475"/>
    </source>
</evidence>
<feature type="transmembrane region" description="Helical" evidence="6">
    <location>
        <begin position="176"/>
        <end position="194"/>
    </location>
</feature>
<accession>A0A0M4P8A6</accession>
<feature type="transmembrane region" description="Helical" evidence="6">
    <location>
        <begin position="445"/>
        <end position="466"/>
    </location>
</feature>
<feature type="transmembrane region" description="Helical" evidence="6">
    <location>
        <begin position="151"/>
        <end position="170"/>
    </location>
</feature>
<evidence type="ECO:0000256" key="4">
    <source>
        <dbReference type="ARBA" id="ARBA00022989"/>
    </source>
</evidence>
<dbReference type="STRING" id="1705394.SP60_02155"/>
<dbReference type="PANTHER" id="PTHR30250">
    <property type="entry name" value="PST FAMILY PREDICTED COLANIC ACID TRANSPORTER"/>
    <property type="match status" value="1"/>
</dbReference>
<keyword evidence="3 6" id="KW-0812">Transmembrane</keyword>
<dbReference type="PANTHER" id="PTHR30250:SF11">
    <property type="entry name" value="O-ANTIGEN TRANSPORTER-RELATED"/>
    <property type="match status" value="1"/>
</dbReference>
<evidence type="ECO:0000313" key="7">
    <source>
        <dbReference type="EMBL" id="ALE52147.1"/>
    </source>
</evidence>
<dbReference type="Proteomes" id="UP000058020">
    <property type="component" value="Chromosome"/>
</dbReference>
<dbReference type="GO" id="GO:0005886">
    <property type="term" value="C:plasma membrane"/>
    <property type="evidence" value="ECO:0007669"/>
    <property type="project" value="UniProtKB-SubCell"/>
</dbReference>
<keyword evidence="8" id="KW-1185">Reference proteome</keyword>
<feature type="transmembrane region" description="Helical" evidence="6">
    <location>
        <begin position="79"/>
        <end position="100"/>
    </location>
</feature>
<protein>
    <submittedName>
        <fullName evidence="7">Uncharacterized protein</fullName>
    </submittedName>
</protein>
<feature type="transmembrane region" description="Helical" evidence="6">
    <location>
        <begin position="356"/>
        <end position="379"/>
    </location>
</feature>
<evidence type="ECO:0000256" key="1">
    <source>
        <dbReference type="ARBA" id="ARBA00004651"/>
    </source>
</evidence>
<feature type="transmembrane region" description="Helical" evidence="6">
    <location>
        <begin position="120"/>
        <end position="139"/>
    </location>
</feature>
<gene>
    <name evidence="7" type="ORF">SP60_02155</name>
</gene>
<feature type="transmembrane region" description="Helical" evidence="6">
    <location>
        <begin position="12"/>
        <end position="33"/>
    </location>
</feature>